<dbReference type="InterPro" id="IPR000531">
    <property type="entry name" value="Beta-barrel_TonB"/>
</dbReference>
<dbReference type="Gene3D" id="2.170.130.10">
    <property type="entry name" value="TonB-dependent receptor, plug domain"/>
    <property type="match status" value="1"/>
</dbReference>
<evidence type="ECO:0000256" key="4">
    <source>
        <dbReference type="ARBA" id="ARBA00022452"/>
    </source>
</evidence>
<evidence type="ECO:0000313" key="19">
    <source>
        <dbReference type="Proteomes" id="UP001576780"/>
    </source>
</evidence>
<evidence type="ECO:0000256" key="12">
    <source>
        <dbReference type="ARBA" id="ARBA00023237"/>
    </source>
</evidence>
<evidence type="ECO:0000313" key="18">
    <source>
        <dbReference type="EMBL" id="MFB2839034.1"/>
    </source>
</evidence>
<keyword evidence="9" id="KW-0406">Ion transport</keyword>
<dbReference type="Proteomes" id="UP001576780">
    <property type="component" value="Unassembled WGS sequence"/>
</dbReference>
<evidence type="ECO:0000256" key="14">
    <source>
        <dbReference type="RuleBase" id="RU003357"/>
    </source>
</evidence>
<dbReference type="EMBL" id="JBHFNT010000289">
    <property type="protein sequence ID" value="MFB2839034.1"/>
    <property type="molecule type" value="Genomic_DNA"/>
</dbReference>
<evidence type="ECO:0000256" key="7">
    <source>
        <dbReference type="ARBA" id="ARBA00022729"/>
    </source>
</evidence>
<evidence type="ECO:0000256" key="9">
    <source>
        <dbReference type="ARBA" id="ARBA00023065"/>
    </source>
</evidence>
<keyword evidence="3 13" id="KW-0813">Transport</keyword>
<dbReference type="CDD" id="cd01347">
    <property type="entry name" value="ligand_gated_channel"/>
    <property type="match status" value="1"/>
</dbReference>
<dbReference type="InterPro" id="IPR037066">
    <property type="entry name" value="Plug_dom_sf"/>
</dbReference>
<dbReference type="PANTHER" id="PTHR32552">
    <property type="entry name" value="FERRICHROME IRON RECEPTOR-RELATED"/>
    <property type="match status" value="1"/>
</dbReference>
<dbReference type="InterPro" id="IPR036942">
    <property type="entry name" value="Beta-barrel_TonB_sf"/>
</dbReference>
<protein>
    <submittedName>
        <fullName evidence="18">TonB-dependent siderophore receptor</fullName>
    </submittedName>
</protein>
<accession>A0ABV4WV93</accession>
<evidence type="ECO:0000259" key="15">
    <source>
        <dbReference type="Pfam" id="PF00593"/>
    </source>
</evidence>
<dbReference type="InterPro" id="IPR021731">
    <property type="entry name" value="AMIN_dom"/>
</dbReference>
<comment type="subcellular location">
    <subcellularLocation>
        <location evidence="1 13">Cell outer membrane</location>
        <topology evidence="1 13">Multi-pass membrane protein</topology>
    </subcellularLocation>
</comment>
<dbReference type="InterPro" id="IPR039426">
    <property type="entry name" value="TonB-dep_rcpt-like"/>
</dbReference>
<dbReference type="RefSeq" id="WP_413281324.1">
    <property type="nucleotide sequence ID" value="NZ_JBHFNT010000289.1"/>
</dbReference>
<dbReference type="Pfam" id="PF11741">
    <property type="entry name" value="AMIN"/>
    <property type="match status" value="1"/>
</dbReference>
<dbReference type="NCBIfam" id="TIGR01783">
    <property type="entry name" value="TonB-siderophor"/>
    <property type="match status" value="1"/>
</dbReference>
<dbReference type="PANTHER" id="PTHR32552:SF68">
    <property type="entry name" value="FERRICHROME OUTER MEMBRANE TRANSPORTER_PHAGE RECEPTOR"/>
    <property type="match status" value="1"/>
</dbReference>
<feature type="domain" description="TonB-dependent receptor plug" evidence="16">
    <location>
        <begin position="188"/>
        <end position="287"/>
    </location>
</feature>
<evidence type="ECO:0000256" key="5">
    <source>
        <dbReference type="ARBA" id="ARBA00022496"/>
    </source>
</evidence>
<evidence type="ECO:0000256" key="2">
    <source>
        <dbReference type="ARBA" id="ARBA00009810"/>
    </source>
</evidence>
<keyword evidence="12 13" id="KW-0998">Cell outer membrane</keyword>
<dbReference type="Pfam" id="PF00593">
    <property type="entry name" value="TonB_dep_Rec_b-barrel"/>
    <property type="match status" value="1"/>
</dbReference>
<keyword evidence="10 14" id="KW-0798">TonB box</keyword>
<sequence>MAAEPQVTEKTVPGSAAVQPQVGTVRDLPTAATSVKEWIAQIEAATVQVTEVKLKRTDTGLDVVLETAESKPLQIDATKFRTEGNSLIADIPNAVLALPEGQPFTADNPTEEIATVQVVQQNVNSIRVIVTGRNAVPQQKVTLRTGAFAYSLNPEGIELDQEIVVTREGRRTYRVPNASTATRTDTPLRDVPQSIQVVPRQVIEDRNVRNLNEAVETVSGVANGGDYFGATGGGRIIRGFFVEGSFRNGFPQGATFNVLEPVGTIEQVEVLKGPASVLFGAVELGGIVNTITRQPLSEPYYKFAFEAGNYSFYQPSIDLSGPLTADKTLLYRFIASYQSTNYFQEFVNSELTTIAPSITLNFGDRTTLNLYYEYIHFFSDPARSFAAVLSDGSLTPRSFYASYPDLQLLDVTTQKIGYTLKHEFNDNWQLRNNVAITLHRNNIRNEATPLAIVDDRFFTNFFTFEGDYTQNNYFGQIDALGKFNTGSISHQLLVGFDFNRYVEDAVFPIGTTALPDLDILNPNYDVPRPEFAPSIGFDYLITNQSYGVYFQDQIALSNNLKLLIGGRYDWVSYENEVREDGIDQSSQKDGAFSPRIGLVYQPSKTVALYASYSRSFRQTIGFNPDGRAFEPSRGTQYEVGIKTDFLDGKLSTTLAAYHLTKTNVTTPDPNNPLFSVQTGEQRSQGIELDAAGEILPGWKVIGSYTYTDAKVTGDNVTPVGNRLPNVPENQVSLWTTYEIQTGDLKGLGFGLGLFYVGERQGNLANTFQLKDYLRTDAVLYYRRGGFKAAINVRNLFDMDYADFSYDRTLVQRAKPFTITGSISWEF</sequence>
<dbReference type="Pfam" id="PF07715">
    <property type="entry name" value="Plug"/>
    <property type="match status" value="1"/>
</dbReference>
<keyword evidence="19" id="KW-1185">Reference proteome</keyword>
<comment type="similarity">
    <text evidence="2 13 14">Belongs to the TonB-dependent receptor family.</text>
</comment>
<keyword evidence="4 13" id="KW-1134">Transmembrane beta strand</keyword>
<dbReference type="Gene3D" id="2.40.170.20">
    <property type="entry name" value="TonB-dependent receptor, beta-barrel domain"/>
    <property type="match status" value="1"/>
</dbReference>
<evidence type="ECO:0000259" key="16">
    <source>
        <dbReference type="Pfam" id="PF07715"/>
    </source>
</evidence>
<gene>
    <name evidence="18" type="ORF">ACE1CA_31470</name>
</gene>
<evidence type="ECO:0000256" key="6">
    <source>
        <dbReference type="ARBA" id="ARBA00022692"/>
    </source>
</evidence>
<keyword evidence="7" id="KW-0732">Signal</keyword>
<evidence type="ECO:0000259" key="17">
    <source>
        <dbReference type="Pfam" id="PF11741"/>
    </source>
</evidence>
<comment type="caution">
    <text evidence="18">The sequence shown here is derived from an EMBL/GenBank/DDBJ whole genome shotgun (WGS) entry which is preliminary data.</text>
</comment>
<keyword evidence="18" id="KW-0675">Receptor</keyword>
<keyword evidence="5" id="KW-0410">Iron transport</keyword>
<evidence type="ECO:0000256" key="13">
    <source>
        <dbReference type="PROSITE-ProRule" id="PRU01360"/>
    </source>
</evidence>
<evidence type="ECO:0000256" key="1">
    <source>
        <dbReference type="ARBA" id="ARBA00004571"/>
    </source>
</evidence>
<organism evidence="18 19">
    <name type="scientific">Floridaenema evergladense BLCC-F167</name>
    <dbReference type="NCBI Taxonomy" id="3153639"/>
    <lineage>
        <taxon>Bacteria</taxon>
        <taxon>Bacillati</taxon>
        <taxon>Cyanobacteriota</taxon>
        <taxon>Cyanophyceae</taxon>
        <taxon>Oscillatoriophycideae</taxon>
        <taxon>Aerosakkonematales</taxon>
        <taxon>Aerosakkonemataceae</taxon>
        <taxon>Floridanema</taxon>
        <taxon>Floridanema evergladense</taxon>
    </lineage>
</organism>
<keyword evidence="11 13" id="KW-0472">Membrane</keyword>
<name>A0ABV4WV93_9CYAN</name>
<feature type="domain" description="TonB-dependent receptor-like beta-barrel" evidence="15">
    <location>
        <begin position="361"/>
        <end position="795"/>
    </location>
</feature>
<evidence type="ECO:0000256" key="8">
    <source>
        <dbReference type="ARBA" id="ARBA00023004"/>
    </source>
</evidence>
<keyword evidence="8" id="KW-0408">Iron</keyword>
<evidence type="ECO:0000256" key="3">
    <source>
        <dbReference type="ARBA" id="ARBA00022448"/>
    </source>
</evidence>
<dbReference type="PROSITE" id="PS52016">
    <property type="entry name" value="TONB_DEPENDENT_REC_3"/>
    <property type="match status" value="1"/>
</dbReference>
<feature type="domain" description="AMIN" evidence="17">
    <location>
        <begin position="52"/>
        <end position="144"/>
    </location>
</feature>
<evidence type="ECO:0000256" key="10">
    <source>
        <dbReference type="ARBA" id="ARBA00023077"/>
    </source>
</evidence>
<reference evidence="18 19" key="1">
    <citation type="submission" date="2024-09" db="EMBL/GenBank/DDBJ databases">
        <title>Floridaenema gen nov. (Aerosakkonemataceae, Aerosakkonematales ord. nov., Cyanobacteria) from benthic tropical and subtropical fresh waters, with the description of four new species.</title>
        <authorList>
            <person name="Moretto J.A."/>
            <person name="Berthold D.E."/>
            <person name="Lefler F.W."/>
            <person name="Huang I.-S."/>
            <person name="Laughinghouse H. IV."/>
        </authorList>
    </citation>
    <scope>NUCLEOTIDE SEQUENCE [LARGE SCALE GENOMIC DNA]</scope>
    <source>
        <strain evidence="18 19">BLCC-F167</strain>
    </source>
</reference>
<keyword evidence="6 13" id="KW-0812">Transmembrane</keyword>
<dbReference type="InterPro" id="IPR010105">
    <property type="entry name" value="TonB_sidphr_rcpt"/>
</dbReference>
<proteinExistence type="inferred from homology"/>
<evidence type="ECO:0000256" key="11">
    <source>
        <dbReference type="ARBA" id="ARBA00023136"/>
    </source>
</evidence>
<dbReference type="SUPFAM" id="SSF56935">
    <property type="entry name" value="Porins"/>
    <property type="match status" value="1"/>
</dbReference>
<dbReference type="InterPro" id="IPR012910">
    <property type="entry name" value="Plug_dom"/>
</dbReference>